<dbReference type="Proteomes" id="UP000216752">
    <property type="component" value="Chromosome"/>
</dbReference>
<sequence length="310" mass="35088">MPDGETANLYSLNDLEAENPRREVTAVYTNDKPRARDDESSVPGRYVIVQLSRAENPKPQNREAWAPESTAGMAVWKPAGTFRYMFRMDYSTLEIRQNFNATASSGRIVQPAGLLPKLQYEDVFWPEFKGFSIDRVFSGEQGDIHYSYYLPSSYDSTRIYPMVVTLPGYGGLLHSLDEGTRGVNVFTDRSALAWTLADEDVIILAPCLKFLAHGPTCLLRICIAVPGGTAATIRWWKTAYPSTSLWPSTMNTTVLKEPEIPMRPCELAMLLRGRGFPRRRLSGWWFWICQTTRISTDRVSIIITTAAWLR</sequence>
<dbReference type="EMBL" id="CP155573">
    <property type="protein sequence ID" value="XFO67814.1"/>
    <property type="molecule type" value="Genomic_DNA"/>
</dbReference>
<evidence type="ECO:0000313" key="2">
    <source>
        <dbReference type="EMBL" id="XFO67814.1"/>
    </source>
</evidence>
<protein>
    <recommendedName>
        <fullName evidence="1">Esterase Ig-like N-terminal domain-containing protein</fullName>
    </recommendedName>
</protein>
<evidence type="ECO:0000313" key="3">
    <source>
        <dbReference type="Proteomes" id="UP000216752"/>
    </source>
</evidence>
<dbReference type="InterPro" id="IPR041172">
    <property type="entry name" value="EstA_Ig-like_N"/>
</dbReference>
<accession>A0ABZ3IQX6</accession>
<feature type="domain" description="Esterase Ig-like N-terminal" evidence="1">
    <location>
        <begin position="17"/>
        <end position="106"/>
    </location>
</feature>
<gene>
    <name evidence="2" type="ORF">SPSIL_040330</name>
</gene>
<reference evidence="2" key="1">
    <citation type="submission" date="2024-05" db="EMBL/GenBank/DDBJ databases">
        <title>Isolation and characterization of Sporomusa carbonis sp. nov., a carboxydotrophic hydrogenogen in the genus of Sporomusa isolated from a charcoal burning pile.</title>
        <authorList>
            <person name="Boeer T."/>
            <person name="Rosenbaum F."/>
            <person name="Eysell L."/>
            <person name="Mueller V."/>
            <person name="Daniel R."/>
            <person name="Poehlein A."/>
        </authorList>
    </citation>
    <scope>NUCLEOTIDE SEQUENCE [LARGE SCALE GENOMIC DNA]</scope>
    <source>
        <strain evidence="2">DSM 10669</strain>
    </source>
</reference>
<name>A0ABZ3IQX6_9FIRM</name>
<keyword evidence="3" id="KW-1185">Reference proteome</keyword>
<dbReference type="Gene3D" id="2.60.40.2180">
    <property type="match status" value="1"/>
</dbReference>
<organism evidence="2 3">
    <name type="scientific">Sporomusa silvacetica DSM 10669</name>
    <dbReference type="NCBI Taxonomy" id="1123289"/>
    <lineage>
        <taxon>Bacteria</taxon>
        <taxon>Bacillati</taxon>
        <taxon>Bacillota</taxon>
        <taxon>Negativicutes</taxon>
        <taxon>Selenomonadales</taxon>
        <taxon>Sporomusaceae</taxon>
        <taxon>Sporomusa</taxon>
    </lineage>
</organism>
<evidence type="ECO:0000259" key="1">
    <source>
        <dbReference type="Pfam" id="PF18435"/>
    </source>
</evidence>
<dbReference type="Pfam" id="PF18435">
    <property type="entry name" value="EstA_Ig_like"/>
    <property type="match status" value="1"/>
</dbReference>
<proteinExistence type="predicted"/>